<reference evidence="1 2" key="1">
    <citation type="submission" date="2020-08" db="EMBL/GenBank/DDBJ databases">
        <title>Genomic Encyclopedia of Type Strains, Phase IV (KMG-IV): sequencing the most valuable type-strain genomes for metagenomic binning, comparative biology and taxonomic classification.</title>
        <authorList>
            <person name="Goeker M."/>
        </authorList>
    </citation>
    <scope>NUCLEOTIDE SEQUENCE [LARGE SCALE GENOMIC DNA]</scope>
    <source>
        <strain evidence="1 2">DSM 23240</strain>
    </source>
</reference>
<name>A0A840RPJ3_9BURK</name>
<dbReference type="AlphaFoldDB" id="A0A840RPJ3"/>
<dbReference type="EMBL" id="JACHHQ010000001">
    <property type="protein sequence ID" value="MBB5198926.1"/>
    <property type="molecule type" value="Genomic_DNA"/>
</dbReference>
<evidence type="ECO:0000313" key="2">
    <source>
        <dbReference type="Proteomes" id="UP000571084"/>
    </source>
</evidence>
<dbReference type="RefSeq" id="WP_168053208.1">
    <property type="nucleotide sequence ID" value="NZ_JAAOZT010000002.1"/>
</dbReference>
<evidence type="ECO:0000313" key="1">
    <source>
        <dbReference type="EMBL" id="MBB5198926.1"/>
    </source>
</evidence>
<gene>
    <name evidence="1" type="ORF">HNR39_000736</name>
</gene>
<sequence>MTKILKTRSGREIILPTPEEDAAINADILADPDGHEWTDEDFARARPASEVLPKIFGEKTAQEMLKPRGRPRAEHPKERINIRLSHEVVEHFKSEGQGWQTRIDSALRQFISEHSK</sequence>
<dbReference type="InterPro" id="IPR025528">
    <property type="entry name" value="BrnA_antitoxin"/>
</dbReference>
<proteinExistence type="predicted"/>
<keyword evidence="2" id="KW-1185">Reference proteome</keyword>
<dbReference type="Proteomes" id="UP000571084">
    <property type="component" value="Unassembled WGS sequence"/>
</dbReference>
<dbReference type="Pfam" id="PF14384">
    <property type="entry name" value="BrnA_antitoxin"/>
    <property type="match status" value="1"/>
</dbReference>
<protein>
    <submittedName>
        <fullName evidence="1">Uncharacterized protein (DUF4415 family)</fullName>
    </submittedName>
</protein>
<comment type="caution">
    <text evidence="1">The sequence shown here is derived from an EMBL/GenBank/DDBJ whole genome shotgun (WGS) entry which is preliminary data.</text>
</comment>
<accession>A0A840RPJ3</accession>
<organism evidence="1 2">
    <name type="scientific">Glaciimonas immobilis</name>
    <dbReference type="NCBI Taxonomy" id="728004"/>
    <lineage>
        <taxon>Bacteria</taxon>
        <taxon>Pseudomonadati</taxon>
        <taxon>Pseudomonadota</taxon>
        <taxon>Betaproteobacteria</taxon>
        <taxon>Burkholderiales</taxon>
        <taxon>Oxalobacteraceae</taxon>
        <taxon>Glaciimonas</taxon>
    </lineage>
</organism>